<proteinExistence type="predicted"/>
<feature type="transmembrane region" description="Helical" evidence="1">
    <location>
        <begin position="33"/>
        <end position="50"/>
    </location>
</feature>
<evidence type="ECO:0000256" key="1">
    <source>
        <dbReference type="SAM" id="Phobius"/>
    </source>
</evidence>
<feature type="transmembrane region" description="Helical" evidence="1">
    <location>
        <begin position="153"/>
        <end position="173"/>
    </location>
</feature>
<feature type="transmembrane region" description="Helical" evidence="1">
    <location>
        <begin position="62"/>
        <end position="78"/>
    </location>
</feature>
<keyword evidence="1" id="KW-0472">Membrane</keyword>
<accession>A0A382B5Y8</accession>
<evidence type="ECO:0000313" key="2">
    <source>
        <dbReference type="EMBL" id="SVB08692.1"/>
    </source>
</evidence>
<protein>
    <submittedName>
        <fullName evidence="2">Uncharacterized protein</fullName>
    </submittedName>
</protein>
<feature type="transmembrane region" description="Helical" evidence="1">
    <location>
        <begin position="7"/>
        <end position="27"/>
    </location>
</feature>
<name>A0A382B5Y8_9ZZZZ</name>
<feature type="transmembrane region" description="Helical" evidence="1">
    <location>
        <begin position="118"/>
        <end position="141"/>
    </location>
</feature>
<feature type="transmembrane region" description="Helical" evidence="1">
    <location>
        <begin position="84"/>
        <end position="106"/>
    </location>
</feature>
<organism evidence="2">
    <name type="scientific">marine metagenome</name>
    <dbReference type="NCBI Taxonomy" id="408172"/>
    <lineage>
        <taxon>unclassified sequences</taxon>
        <taxon>metagenomes</taxon>
        <taxon>ecological metagenomes</taxon>
    </lineage>
</organism>
<keyword evidence="1" id="KW-1133">Transmembrane helix</keyword>
<keyword evidence="1" id="KW-0812">Transmembrane</keyword>
<reference evidence="2" key="1">
    <citation type="submission" date="2018-05" db="EMBL/GenBank/DDBJ databases">
        <authorList>
            <person name="Lanie J.A."/>
            <person name="Ng W.-L."/>
            <person name="Kazmierczak K.M."/>
            <person name="Andrzejewski T.M."/>
            <person name="Davidsen T.M."/>
            <person name="Wayne K.J."/>
            <person name="Tettelin H."/>
            <person name="Glass J.I."/>
            <person name="Rusch D."/>
            <person name="Podicherti R."/>
            <person name="Tsui H.-C.T."/>
            <person name="Winkler M.E."/>
        </authorList>
    </citation>
    <scope>NUCLEOTIDE SEQUENCE</scope>
</reference>
<gene>
    <name evidence="2" type="ORF">METZ01_LOCUS161546</name>
</gene>
<sequence length="206" mass="23775">MLIKKKFIISFGLIACILMPKIDLISIPGFHQGIRYDDLFLLSGLIYILLQRKIFLHVFPGRNIYFVFYGIIFAYGIFSFYEFGFIPIILAARWLEYSIFYILLFYSSLNLRHIRKFIIIYIIINSIAVILQYFGIVGGIYSHGYIEKVSRVAGLTGGSWELSGVLSLFTVSLIYDKHLKYNKKIIMIIITTFLIYLSGTRTGMVA</sequence>
<feature type="non-terminal residue" evidence="2">
    <location>
        <position position="206"/>
    </location>
</feature>
<dbReference type="EMBL" id="UINC01028174">
    <property type="protein sequence ID" value="SVB08692.1"/>
    <property type="molecule type" value="Genomic_DNA"/>
</dbReference>
<dbReference type="AlphaFoldDB" id="A0A382B5Y8"/>
<feature type="transmembrane region" description="Helical" evidence="1">
    <location>
        <begin position="185"/>
        <end position="204"/>
    </location>
</feature>